<dbReference type="SUPFAM" id="SSF55874">
    <property type="entry name" value="ATPase domain of HSP90 chaperone/DNA topoisomerase II/histidine kinase"/>
    <property type="match status" value="1"/>
</dbReference>
<organism evidence="4 5">
    <name type="scientific">Rhinocladiella mackenziei CBS 650.93</name>
    <dbReference type="NCBI Taxonomy" id="1442369"/>
    <lineage>
        <taxon>Eukaryota</taxon>
        <taxon>Fungi</taxon>
        <taxon>Dikarya</taxon>
        <taxon>Ascomycota</taxon>
        <taxon>Pezizomycotina</taxon>
        <taxon>Eurotiomycetes</taxon>
        <taxon>Chaetothyriomycetidae</taxon>
        <taxon>Chaetothyriales</taxon>
        <taxon>Herpotrichiellaceae</taxon>
        <taxon>Rhinocladiella</taxon>
    </lineage>
</organism>
<evidence type="ECO:0000313" key="4">
    <source>
        <dbReference type="EMBL" id="KIX07808.1"/>
    </source>
</evidence>
<dbReference type="Pfam" id="PF25794">
    <property type="entry name" value="SACS"/>
    <property type="match status" value="1"/>
</dbReference>
<feature type="domain" description="Heterokaryon incompatibility" evidence="2">
    <location>
        <begin position="1676"/>
        <end position="1818"/>
    </location>
</feature>
<dbReference type="PANTHER" id="PTHR32387:SF0">
    <property type="entry name" value="PROTEIN NO VEIN"/>
    <property type="match status" value="1"/>
</dbReference>
<dbReference type="InterPro" id="IPR052957">
    <property type="entry name" value="Auxin_embryo_med"/>
</dbReference>
<dbReference type="Proteomes" id="UP000053617">
    <property type="component" value="Unassembled WGS sequence"/>
</dbReference>
<dbReference type="PANTHER" id="PTHR32387">
    <property type="entry name" value="WU:FJ29H11"/>
    <property type="match status" value="1"/>
</dbReference>
<dbReference type="STRING" id="1442369.A0A0D2HBK1"/>
<dbReference type="Pfam" id="PF26639">
    <property type="entry name" value="Het-6_barrel"/>
    <property type="match status" value="1"/>
</dbReference>
<feature type="compositionally biased region" description="Acidic residues" evidence="1">
    <location>
        <begin position="1233"/>
        <end position="1254"/>
    </location>
</feature>
<dbReference type="RefSeq" id="XP_013274944.1">
    <property type="nucleotide sequence ID" value="XM_013419490.1"/>
</dbReference>
<dbReference type="HOGENOM" id="CLU_000570_2_1_1"/>
<name>A0A0D2HBK1_9EURO</name>
<keyword evidence="5" id="KW-1185">Reference proteome</keyword>
<dbReference type="NCBIfam" id="NF047352">
    <property type="entry name" value="P_loop_sacsin"/>
    <property type="match status" value="1"/>
</dbReference>
<feature type="region of interest" description="Disordered" evidence="1">
    <location>
        <begin position="1177"/>
        <end position="1323"/>
    </location>
</feature>
<evidence type="ECO:0000259" key="3">
    <source>
        <dbReference type="Pfam" id="PF25794"/>
    </source>
</evidence>
<sequence>MDEKPRSHEEAEGHIKRIRRNRGFVDDGEANFTNVNREDLEASISILAEGLYEKSTHFLLELIQNADDCSYDIQTPKLLIRYWNGRLRIDYNEVGFTRRDVEALCRVGRSTKSNSGNQIGEKGIGFKSVFKIADVVSISSGYYSFKFDRTTTNLGMITPQWDTFPAEPLPGFTSVMLQLRDGYDQTELLNEMRSMDPRYLLFLRKLKEIYIAISHPDRPEWETTLRRRDDQASDESRRTTTLSHDDQSMTYLVRQYIASSLPYEPKRGGRKKSSILLAFPYTNTQRDKLESQQVYAFLPIRDYGFNGSIWHYGFLIHADFLLTANRGDIDSSSQWNTALREAILDAFMEDARHFHDTPFRYTWPRYIPENTSTFDFFWSFRTALAEKLRESATVESEDGQLRTPTTVRYVPKQFRDESNMHLILSETTKSTYLSHKYSESDRKRLKNIGVTTLSEKEFLHDLKESLAARNVSMSEEWHSNVAKALLPLISNFEREIFDLPLILLGDGRRVTASSGTVFFPGDRIDHAVPPGIEVFEVQRDIQNDPNCERLYTNLRVKPFSVPAVQALILKKHSNKLSEPEPSRSELLLQALFLFRSEWRKQSSEVQFWVTTRTGTLRRSREVYVDTDENYSASRYLERNTEKFSFLHRSYYKEIASDELPAWITWLHEQLGMWKVPRLVKDSRNNLDPELSEDFLYILQKHPSRQFLVLLKENWSIYSQDTPQISQNQLTTLRAQLASVPVTCRDGKQHVLETTSTGYSLPEDFRSEYSFLQPVLDIPNPQDHKWTFLKMFGVTVNDDLNTYLGILNNIQGREVSVEFVHWLYDGIQGRIEDNPTLVRELFMQNDYVYIPCSSTNDPPRWVAVSDCVWTGPKCLTQSLELSNIHPDHRILFVKYLNVQDAGLETLISEARAITSSALLSRITDIFKELNKILPDSISTEATNAIRSLLALKIFPLDEGGDSDAGFDELSSGTTESEWYIADRPHLRQCFQGVVSLLALTVEDVQATRRLIGTLNLQNRLLSEAAKESRKIHGGRARGKETDMVYRGKTKFFDRLMPESIPRRQEILFQLENMEIWHADKILLGWSVETIGPTSGGAPQESLFDDDGLQALVMLPTEAQALRIYLRDEHNSSCLPLELAEQLAAFCQVPEHVVLIYFILSQENSSRIEDALDRRGFPKTREMKSRVANATPCSATPEGNKEGEDGTSERSSASAEGPQVSKAPGRNYAKIWIGGDDEQREDEEPQLNIVSDDEEAKSDIDQHKSPGEGLLALKSTDNQATESRHTGPAASTKLTANGEHTVPQSNTANPTPPKESTSRRPNYIALDDAPRMREYVQTRGQHSRRKRKPLIAADSRGIEKFERPRIVSSTIVFVPNSQELPSENFSNRAPEGMILPGRAQISQSGDCTIFLAVEPANKIDTYTEFLGELYVSKLLEKYLGRKYDPYAQWTSQYRHLAGYSPFETEKRSMATFTLYDGSAMTEFLIQSGSGWRWNGNYPLYHILVKTTNGGQESPFTMSTEEMEMIRTHRVPEDKRPSQVLILVRVFDMRSTASASFFVDPWSMYASGGMQIDAQNDSYTAKIRLASPHLLFNNFEIGEVSVTRSFRDTFHFFTSYLRDSGELWTRIMLQSDERKYTYKPLQKGSFIRLLRLYPGNGQEELKGELKRVSLESAKSKNPFVALSYAWGNGLKPFVLDIGGTRTIRITASLYFALKRLREEKRSILVWADAICIDQNNDHEKGHQVRLMSTIYKSALRVCAWLGNEADQSNSAIDCLCAIKRASQSSNQAATVPLPSAENPVWDAINKFFERDWFRRVWIVQELVLAPHIILLCGSRKFQWDDIYIPATLCSVEAEKSNAALMKSVSQTMAPVLSLGRLRSVCHGKDNNTAQRGLLTLFKDFEHTRSSRRRDKLFAFLGLACDADDSGFDPDYVAPLEAVVRKYAGVFVQRAKGMELLYHAGITDLESATRFPSWVPNWVTTTYPRTITTWKSKSGRFTAGSHLEDDIKVSPQNDAILTATAYIVDRIAQVGQTSFAASDRIIYLKEVFSVIESIRTYPTKDNLKDLVWKVPIGDALHPPSGSWNEVDFCVSYQALAEYLQLGDETTDWNAEFSKIRAVAKMKQFLFRPQELRRFLWPYLFTAQEFAERFVDAKVCITKKGYVGIVPGAARVGSLVAVFYGSAVPFVIDENEYFRRCYRHIGECYIHGIMHGTENRDSGLFQSLPVKVVHLC</sequence>
<dbReference type="Pfam" id="PF06985">
    <property type="entry name" value="HET"/>
    <property type="match status" value="1"/>
</dbReference>
<dbReference type="OrthoDB" id="2157530at2759"/>
<evidence type="ECO:0000313" key="5">
    <source>
        <dbReference type="Proteomes" id="UP000053617"/>
    </source>
</evidence>
<accession>A0A0D2HBK1</accession>
<dbReference type="EMBL" id="KN847476">
    <property type="protein sequence ID" value="KIX07808.1"/>
    <property type="molecule type" value="Genomic_DNA"/>
</dbReference>
<feature type="compositionally biased region" description="Basic and acidic residues" evidence="1">
    <location>
        <begin position="1197"/>
        <end position="1206"/>
    </location>
</feature>
<dbReference type="VEuPathDB" id="FungiDB:Z518_02462"/>
<feature type="region of interest" description="Disordered" evidence="1">
    <location>
        <begin position="224"/>
        <end position="243"/>
    </location>
</feature>
<proteinExistence type="predicted"/>
<feature type="compositionally biased region" description="Basic and acidic residues" evidence="1">
    <location>
        <begin position="1255"/>
        <end position="1264"/>
    </location>
</feature>
<dbReference type="InterPro" id="IPR058210">
    <property type="entry name" value="SACS/Nov_dom"/>
</dbReference>
<evidence type="ECO:0000259" key="2">
    <source>
        <dbReference type="Pfam" id="PF06985"/>
    </source>
</evidence>
<dbReference type="GeneID" id="25290533"/>
<reference evidence="4 5" key="1">
    <citation type="submission" date="2015-01" db="EMBL/GenBank/DDBJ databases">
        <title>The Genome Sequence of Rhinocladiella mackenzie CBS 650.93.</title>
        <authorList>
            <consortium name="The Broad Institute Genomics Platform"/>
            <person name="Cuomo C."/>
            <person name="de Hoog S."/>
            <person name="Gorbushina A."/>
            <person name="Stielow B."/>
            <person name="Teixiera M."/>
            <person name="Abouelleil A."/>
            <person name="Chapman S.B."/>
            <person name="Priest M."/>
            <person name="Young S.K."/>
            <person name="Wortman J."/>
            <person name="Nusbaum C."/>
            <person name="Birren B."/>
        </authorList>
    </citation>
    <scope>NUCLEOTIDE SEQUENCE [LARGE SCALE GENOMIC DNA]</scope>
    <source>
        <strain evidence="4 5">CBS 650.93</strain>
    </source>
</reference>
<evidence type="ECO:0000256" key="1">
    <source>
        <dbReference type="SAM" id="MobiDB-lite"/>
    </source>
</evidence>
<dbReference type="InterPro" id="IPR036890">
    <property type="entry name" value="HATPase_C_sf"/>
</dbReference>
<dbReference type="InterPro" id="IPR010730">
    <property type="entry name" value="HET"/>
</dbReference>
<gene>
    <name evidence="4" type="ORF">Z518_02462</name>
</gene>
<feature type="domain" description="Sacsin/Nov" evidence="3">
    <location>
        <begin position="52"/>
        <end position="154"/>
    </location>
</feature>
<dbReference type="Gene3D" id="3.30.565.10">
    <property type="entry name" value="Histidine kinase-like ATPase, C-terminal domain"/>
    <property type="match status" value="1"/>
</dbReference>
<protein>
    <submittedName>
        <fullName evidence="4">Rhinocladiella mackenziei CBS 650.93 unplaced genomic scaffold supercont1.2, whole genome shotgun sequence</fullName>
    </submittedName>
</protein>